<dbReference type="Proteomes" id="UP000017842">
    <property type="component" value="Unassembled WGS sequence"/>
</dbReference>
<accession>V5BR03</accession>
<dbReference type="AlphaFoldDB" id="V5BR03"/>
<keyword evidence="2" id="KW-1185">Reference proteome</keyword>
<evidence type="ECO:0000313" key="1">
    <source>
        <dbReference type="EMBL" id="ESS70284.1"/>
    </source>
</evidence>
<gene>
    <name evidence="1" type="ORF">MGMO_124c00150</name>
</gene>
<proteinExistence type="predicted"/>
<comment type="caution">
    <text evidence="1">The sequence shown here is derived from an EMBL/GenBank/DDBJ whole genome shotgun (WGS) entry which is preliminary data.</text>
</comment>
<sequence length="144" mass="16779">MSYISWFNKHGNKHKVIVEKLQAKGLSKEEIVDYFDFDNMVKSESDFCYLYAEKKKCHDVKHLNCYLCACPLFRFNSNGIEKIGEKTAFSYCEVNSKFGHQGIFGDAIHQDCSRCTVPHSKKYVLKNYDENWFSIMASCDVENE</sequence>
<dbReference type="eggNOG" id="ENOG5033ZFM">
    <property type="taxonomic scope" value="Bacteria"/>
</dbReference>
<dbReference type="RefSeq" id="WP_023495887.1">
    <property type="nucleotide sequence ID" value="NZ_AYLO01000116.1"/>
</dbReference>
<organism evidence="1 2">
    <name type="scientific">Methyloglobulus morosus KoM1</name>
    <dbReference type="NCBI Taxonomy" id="1116472"/>
    <lineage>
        <taxon>Bacteria</taxon>
        <taxon>Pseudomonadati</taxon>
        <taxon>Pseudomonadota</taxon>
        <taxon>Gammaproteobacteria</taxon>
        <taxon>Methylococcales</taxon>
        <taxon>Methylococcaceae</taxon>
        <taxon>Methyloglobulus</taxon>
    </lineage>
</organism>
<dbReference type="OrthoDB" id="5339426at2"/>
<dbReference type="STRING" id="1116472.MGMO_124c00150"/>
<name>V5BR03_9GAMM</name>
<evidence type="ECO:0000313" key="2">
    <source>
        <dbReference type="Proteomes" id="UP000017842"/>
    </source>
</evidence>
<reference evidence="1 2" key="1">
    <citation type="journal article" date="2013" name="Genome Announc.">
        <title>Draft Genome Sequence of the Methanotrophic Gammaproteobacterium Methyloglobulus morosus DSM 22980 Strain KoM1.</title>
        <authorList>
            <person name="Poehlein A."/>
            <person name="Deutzmann J.S."/>
            <person name="Daniel R."/>
            <person name="Simeonova D.D."/>
        </authorList>
    </citation>
    <scope>NUCLEOTIDE SEQUENCE [LARGE SCALE GENOMIC DNA]</scope>
    <source>
        <strain evidence="1 2">KoM1</strain>
    </source>
</reference>
<dbReference type="EMBL" id="AYLO01000116">
    <property type="protein sequence ID" value="ESS70284.1"/>
    <property type="molecule type" value="Genomic_DNA"/>
</dbReference>
<protein>
    <submittedName>
        <fullName evidence="1">Uncharacterized protein</fullName>
    </submittedName>
</protein>